<dbReference type="GO" id="GO:0008432">
    <property type="term" value="F:JUN kinase binding"/>
    <property type="evidence" value="ECO:0007669"/>
    <property type="project" value="TreeGrafter"/>
</dbReference>
<dbReference type="AlphaFoldDB" id="A0A915PHF5"/>
<feature type="domain" description="RH2" evidence="7">
    <location>
        <begin position="91"/>
        <end position="164"/>
    </location>
</feature>
<dbReference type="PANTHER" id="PTHR13886:SF4">
    <property type="entry name" value="JNK-INTERACTING PROTEIN 3"/>
    <property type="match status" value="1"/>
</dbReference>
<evidence type="ECO:0000256" key="2">
    <source>
        <dbReference type="ARBA" id="ARBA00009866"/>
    </source>
</evidence>
<evidence type="ECO:0000256" key="4">
    <source>
        <dbReference type="ARBA" id="ARBA00023054"/>
    </source>
</evidence>
<dbReference type="InterPro" id="IPR036322">
    <property type="entry name" value="WD40_repeat_dom_sf"/>
</dbReference>
<dbReference type="GO" id="GO:0019894">
    <property type="term" value="F:kinesin binding"/>
    <property type="evidence" value="ECO:0007669"/>
    <property type="project" value="TreeGrafter"/>
</dbReference>
<keyword evidence="3" id="KW-0963">Cytoplasm</keyword>
<dbReference type="SUPFAM" id="SSF50978">
    <property type="entry name" value="WD40 repeat-like"/>
    <property type="match status" value="1"/>
</dbReference>
<dbReference type="GO" id="GO:0030159">
    <property type="term" value="F:signaling receptor complex adaptor activity"/>
    <property type="evidence" value="ECO:0007669"/>
    <property type="project" value="TreeGrafter"/>
</dbReference>
<proteinExistence type="inferred from homology"/>
<dbReference type="InterPro" id="IPR034744">
    <property type="entry name" value="RH2"/>
</dbReference>
<evidence type="ECO:0000256" key="6">
    <source>
        <dbReference type="SAM" id="MobiDB-lite"/>
    </source>
</evidence>
<keyword evidence="8" id="KW-1185">Reference proteome</keyword>
<dbReference type="Pfam" id="PF19056">
    <property type="entry name" value="WD40_2"/>
    <property type="match status" value="1"/>
</dbReference>
<evidence type="ECO:0000256" key="1">
    <source>
        <dbReference type="ARBA" id="ARBA00004496"/>
    </source>
</evidence>
<dbReference type="Pfam" id="PF16471">
    <property type="entry name" value="JIP_LZII"/>
    <property type="match status" value="1"/>
</dbReference>
<dbReference type="PANTHER" id="PTHR13886">
    <property type="entry name" value="JNK/SAPK-ASSOCIATED PROTEIN"/>
    <property type="match status" value="1"/>
</dbReference>
<dbReference type="GO" id="GO:0016192">
    <property type="term" value="P:vesicle-mediated transport"/>
    <property type="evidence" value="ECO:0007669"/>
    <property type="project" value="TreeGrafter"/>
</dbReference>
<sequence>MGREVENLIKENTELLETKNALNIVKNDLIARVDELSSEQDILREEIRSLEMVRSKMSERIKELESEVRDLKDRMEVRSEDDQEDLPMAQRKRFTRLEMARVLLERNQYKEKLMELQEAVKWTEMQRAKRLNALNAKKSSGIWEFFSGLFMHEPPHSSNRRRRTGGNERDALRRSSAKTIDFMDTDYSSERRAAERRQQYKIVKEYMNRGETDRYHAYGWSVPAIFGERSENAVVPVPVFCRPLIDMDPTFKIWCSSGVTLRGGRTRDGRYVIDNSIFSSSPRTPEETAPLLNRSIDQLDFENKETANDAREMELLAWKSSSLLWVCSSNQGHSHVAILDANNPNSVIDTFPACSAHVLCVSSVPGAEELDYPSEAAKWKNFCCGGGYVKGLPSDINEQEQFGAVQWVELRKLDSDEDTTLTYCGPDQKPSPQRSRDFSVCEQTAPSTSDSNQGLNEVIELVKVANETKGENETKKAEDSGIVKKYTLLEKLKEAADKGVNLGILYSFNFPDTLEHTGKDGAGTLPVHIKDRLSKYENLSDDMTALPTMWMGSQNDYIFIHSAVSEWHKCLRRIKMPDAVLSILHYKGRVFAALANGSIAVFHRNANGGWFEAGYHYITVGRATSSVRSLSLVAGRLWAAYRNCIIVVDPKELTVKKVFAAHPRRDSQVRHMQWVGDGVWISIRLDSTLRLYHAYTYEHLQDIDIEPYVTKMLGTSNLDYSYMRTTALLVICQRLWIGTGTGVIISVPLSETNESRVETKVETYSPFEDVRGPGGLIKIYGDIGNERISSGSFIPYCDMSRAQLSFHGHKDSVKFFLAVPGANTDISPEMLVNSVDGIDKPDVSTPLKMLVVSGGDGYIDFRMGEEEDAIDAANTVRARDMSHLIVWEVSTKPP</sequence>
<evidence type="ECO:0000313" key="9">
    <source>
        <dbReference type="WBParaSite" id="sdigi.contig1.g34.t1"/>
    </source>
</evidence>
<dbReference type="FunFam" id="1.20.5.1000:FF:000001">
    <property type="entry name" value="C-Jun-amino-terminal kinase-interacting protein 3 isoform X2"/>
    <property type="match status" value="1"/>
</dbReference>
<feature type="region of interest" description="Disordered" evidence="6">
    <location>
        <begin position="419"/>
        <end position="452"/>
    </location>
</feature>
<evidence type="ECO:0000313" key="8">
    <source>
        <dbReference type="Proteomes" id="UP000887581"/>
    </source>
</evidence>
<dbReference type="InterPro" id="IPR039911">
    <property type="entry name" value="JIP3/JIP4"/>
</dbReference>
<organism evidence="8 9">
    <name type="scientific">Setaria digitata</name>
    <dbReference type="NCBI Taxonomy" id="48799"/>
    <lineage>
        <taxon>Eukaryota</taxon>
        <taxon>Metazoa</taxon>
        <taxon>Ecdysozoa</taxon>
        <taxon>Nematoda</taxon>
        <taxon>Chromadorea</taxon>
        <taxon>Rhabditida</taxon>
        <taxon>Spirurina</taxon>
        <taxon>Spiruromorpha</taxon>
        <taxon>Filarioidea</taxon>
        <taxon>Setariidae</taxon>
        <taxon>Setaria</taxon>
    </lineage>
</organism>
<dbReference type="WBParaSite" id="sdigi.contig1.g34.t1">
    <property type="protein sequence ID" value="sdigi.contig1.g34.t1"/>
    <property type="gene ID" value="sdigi.contig1.g34"/>
</dbReference>
<dbReference type="GO" id="GO:0005078">
    <property type="term" value="F:MAP-kinase scaffold activity"/>
    <property type="evidence" value="ECO:0007669"/>
    <property type="project" value="InterPro"/>
</dbReference>
<protein>
    <submittedName>
        <fullName evidence="9">RH2 domain-containing protein</fullName>
    </submittedName>
</protein>
<name>A0A915PHF5_9BILA</name>
<keyword evidence="4 5" id="KW-0175">Coiled coil</keyword>
<feature type="coiled-coil region" evidence="5">
    <location>
        <begin position="26"/>
        <end position="126"/>
    </location>
</feature>
<dbReference type="Gene3D" id="1.20.5.1000">
    <property type="entry name" value="arf6 gtpase in complex with a specific effector, jip4"/>
    <property type="match status" value="1"/>
</dbReference>
<dbReference type="InterPro" id="IPR032486">
    <property type="entry name" value="JIP_LZII"/>
</dbReference>
<dbReference type="Proteomes" id="UP000887581">
    <property type="component" value="Unplaced"/>
</dbReference>
<feature type="region of interest" description="Disordered" evidence="6">
    <location>
        <begin position="154"/>
        <end position="174"/>
    </location>
</feature>
<evidence type="ECO:0000256" key="3">
    <source>
        <dbReference type="ARBA" id="ARBA00022490"/>
    </source>
</evidence>
<reference evidence="9" key="1">
    <citation type="submission" date="2022-11" db="UniProtKB">
        <authorList>
            <consortium name="WormBaseParasite"/>
        </authorList>
    </citation>
    <scope>IDENTIFICATION</scope>
</reference>
<dbReference type="PROSITE" id="PS51777">
    <property type="entry name" value="RH2"/>
    <property type="match status" value="1"/>
</dbReference>
<comment type="similarity">
    <text evidence="2">Belongs to the JIP scaffold family.</text>
</comment>
<dbReference type="GO" id="GO:0005737">
    <property type="term" value="C:cytoplasm"/>
    <property type="evidence" value="ECO:0007669"/>
    <property type="project" value="UniProtKB-SubCell"/>
</dbReference>
<feature type="compositionally biased region" description="Polar residues" evidence="6">
    <location>
        <begin position="441"/>
        <end position="452"/>
    </location>
</feature>
<evidence type="ECO:0000256" key="5">
    <source>
        <dbReference type="SAM" id="Coils"/>
    </source>
</evidence>
<comment type="subcellular location">
    <subcellularLocation>
        <location evidence="1">Cytoplasm</location>
    </subcellularLocation>
</comment>
<evidence type="ECO:0000259" key="7">
    <source>
        <dbReference type="PROSITE" id="PS51777"/>
    </source>
</evidence>
<accession>A0A915PHF5</accession>